<protein>
    <submittedName>
        <fullName evidence="1">Uncharacterized protein</fullName>
    </submittedName>
</protein>
<name>A0A8X6T432_NEPPI</name>
<dbReference type="Proteomes" id="UP000887013">
    <property type="component" value="Unassembled WGS sequence"/>
</dbReference>
<gene>
    <name evidence="1" type="ORF">NPIL_452881</name>
</gene>
<dbReference type="AlphaFoldDB" id="A0A8X6T432"/>
<reference evidence="1" key="1">
    <citation type="submission" date="2020-08" db="EMBL/GenBank/DDBJ databases">
        <title>Multicomponent nature underlies the extraordinary mechanical properties of spider dragline silk.</title>
        <authorList>
            <person name="Kono N."/>
            <person name="Nakamura H."/>
            <person name="Mori M."/>
            <person name="Yoshida Y."/>
            <person name="Ohtoshi R."/>
            <person name="Malay A.D."/>
            <person name="Moran D.A.P."/>
            <person name="Tomita M."/>
            <person name="Numata K."/>
            <person name="Arakawa K."/>
        </authorList>
    </citation>
    <scope>NUCLEOTIDE SEQUENCE</scope>
</reference>
<keyword evidence="2" id="KW-1185">Reference proteome</keyword>
<comment type="caution">
    <text evidence="1">The sequence shown here is derived from an EMBL/GenBank/DDBJ whole genome shotgun (WGS) entry which is preliminary data.</text>
</comment>
<sequence>MKFLDPHHTLSWFIDVRSRNASELTTNPTCFKSHYLYRYSVTSLWQTPNVLADLLIIMPATFIPYDIDSTVWCKMDCGPRYLELSSSGTDLFFPDCARMSTYPLNIFSTCSGSSAPFYEHRV</sequence>
<evidence type="ECO:0000313" key="1">
    <source>
        <dbReference type="EMBL" id="GFS78269.1"/>
    </source>
</evidence>
<organism evidence="1 2">
    <name type="scientific">Nephila pilipes</name>
    <name type="common">Giant wood spider</name>
    <name type="synonym">Nephila maculata</name>
    <dbReference type="NCBI Taxonomy" id="299642"/>
    <lineage>
        <taxon>Eukaryota</taxon>
        <taxon>Metazoa</taxon>
        <taxon>Ecdysozoa</taxon>
        <taxon>Arthropoda</taxon>
        <taxon>Chelicerata</taxon>
        <taxon>Arachnida</taxon>
        <taxon>Araneae</taxon>
        <taxon>Araneomorphae</taxon>
        <taxon>Entelegynae</taxon>
        <taxon>Araneoidea</taxon>
        <taxon>Nephilidae</taxon>
        <taxon>Nephila</taxon>
    </lineage>
</organism>
<proteinExistence type="predicted"/>
<accession>A0A8X6T432</accession>
<evidence type="ECO:0000313" key="2">
    <source>
        <dbReference type="Proteomes" id="UP000887013"/>
    </source>
</evidence>
<dbReference type="EMBL" id="BMAW01051040">
    <property type="protein sequence ID" value="GFS78269.1"/>
    <property type="molecule type" value="Genomic_DNA"/>
</dbReference>